<dbReference type="OrthoDB" id="265961at2759"/>
<feature type="transmembrane region" description="Helical" evidence="2">
    <location>
        <begin position="384"/>
        <end position="406"/>
    </location>
</feature>
<dbReference type="AlphaFoldDB" id="A0A836GP24"/>
<feature type="region of interest" description="Disordered" evidence="1">
    <location>
        <begin position="206"/>
        <end position="233"/>
    </location>
</feature>
<feature type="transmembrane region" description="Helical" evidence="2">
    <location>
        <begin position="460"/>
        <end position="483"/>
    </location>
</feature>
<keyword evidence="2" id="KW-1133">Transmembrane helix</keyword>
<comment type="caution">
    <text evidence="3">The sequence shown here is derived from an EMBL/GenBank/DDBJ whole genome shotgun (WGS) entry which is preliminary data.</text>
</comment>
<gene>
    <name evidence="3" type="ORF">LSCM1_01379</name>
</gene>
<dbReference type="GeneID" id="92511509"/>
<reference evidence="4" key="2">
    <citation type="journal article" date="2021" name="Sci. Data">
        <title>Chromosome-scale genome sequencing, assembly and annotation of six genomes from subfamily Leishmaniinae.</title>
        <authorList>
            <person name="Almutairi H."/>
            <person name="Urbaniak M.D."/>
            <person name="Bates M.D."/>
            <person name="Jariyapan N."/>
            <person name="Kwakye-Nuako G."/>
            <person name="Thomaz Soccol V."/>
            <person name="Al-Salem W.S."/>
            <person name="Dillon R.J."/>
            <person name="Bates P.A."/>
            <person name="Gatherer D."/>
        </authorList>
    </citation>
    <scope>NUCLEOTIDE SEQUENCE [LARGE SCALE GENOMIC DNA]</scope>
</reference>
<evidence type="ECO:0000256" key="1">
    <source>
        <dbReference type="SAM" id="MobiDB-lite"/>
    </source>
</evidence>
<name>A0A836GP24_9TRYP</name>
<evidence type="ECO:0000313" key="3">
    <source>
        <dbReference type="EMBL" id="KAG5471302.1"/>
    </source>
</evidence>
<dbReference type="Proteomes" id="UP000673552">
    <property type="component" value="Unassembled WGS sequence"/>
</dbReference>
<dbReference type="KEGG" id="lmat:92511509"/>
<organism evidence="3 4">
    <name type="scientific">Leishmania martiniquensis</name>
    <dbReference type="NCBI Taxonomy" id="1580590"/>
    <lineage>
        <taxon>Eukaryota</taxon>
        <taxon>Discoba</taxon>
        <taxon>Euglenozoa</taxon>
        <taxon>Kinetoplastea</taxon>
        <taxon>Metakinetoplastina</taxon>
        <taxon>Trypanosomatida</taxon>
        <taxon>Trypanosomatidae</taxon>
        <taxon>Leishmaniinae</taxon>
        <taxon>Leishmania</taxon>
    </lineage>
</organism>
<dbReference type="RefSeq" id="XP_067176276.1">
    <property type="nucleotide sequence ID" value="XM_067318997.1"/>
</dbReference>
<dbReference type="EMBL" id="JAFEUZ010000031">
    <property type="protein sequence ID" value="KAG5471302.1"/>
    <property type="molecule type" value="Genomic_DNA"/>
</dbReference>
<keyword evidence="4" id="KW-1185">Reference proteome</keyword>
<keyword evidence="2" id="KW-0812">Transmembrane</keyword>
<protein>
    <submittedName>
        <fullName evidence="3">Uncharacterized protein</fullName>
    </submittedName>
</protein>
<sequence length="595" mass="65791">MANPLEVVAAAEERGTARATEYGGETHANASAVGKGGILKSSMREVLDRVIIHEDRPIENLPPMAAPELMLIGCCVSLCARQRVEGVTKMFHYTGLVASVSLAAVTLRHVIRYSHADYKSYLSREDNIGRMGHGLRAAVGHRSDCEFERESHDCNAGREIRVGDNHELADMSDMTISGPVDAAGSLAPAVGLVTEDELDSIASGWRQEAHEPTSETSAAAAHREGSRSSPRAVRHRRFRTFDGSFGPIPYVTFLRKSIHEVEFGRDPRSSFYSLFQDPAKHIGDMQHLRMFVRRYLVHTSEGNNPRQVPLYAYLSARCAWPSVDRELVSRLVHEELVGLLKTDRAIEEEKKRTRHRGAPGGAPVNHQSSELLLSRRAIRHLRNAVQLSCFVGVGVLLLIAAFVIHLGVVLSVLGDPLIVQYSVKLLGYYILAVLVWLAAGLCTILHNLSSRSSLRPPVETLMISSIWFTGAVACTIMVVVVTVEHLQNSNIYAFMSGTAESDICSFYLKYECSGLFEGCASRTGPMCKSLCAVMFPYKRCFEFVWRRLGLVVAPLLTLSILIGLVVLYSFFSLWRQFRLAESMSGRMPELGSSAR</sequence>
<feature type="transmembrane region" description="Helical" evidence="2">
    <location>
        <begin position="551"/>
        <end position="574"/>
    </location>
</feature>
<reference evidence="4" key="1">
    <citation type="journal article" date="2021" name="Microbiol. Resour. Announc.">
        <title>LGAAP: Leishmaniinae Genome Assembly and Annotation Pipeline.</title>
        <authorList>
            <person name="Almutairi H."/>
            <person name="Urbaniak M.D."/>
            <person name="Bates M.D."/>
            <person name="Jariyapan N."/>
            <person name="Kwakye-Nuako G."/>
            <person name="Thomaz-Soccol V."/>
            <person name="Al-Salem W.S."/>
            <person name="Dillon R.J."/>
            <person name="Bates P.A."/>
            <person name="Gatherer D."/>
        </authorList>
    </citation>
    <scope>NUCLEOTIDE SEQUENCE [LARGE SCALE GENOMIC DNA]</scope>
</reference>
<evidence type="ECO:0000256" key="2">
    <source>
        <dbReference type="SAM" id="Phobius"/>
    </source>
</evidence>
<evidence type="ECO:0000313" key="4">
    <source>
        <dbReference type="Proteomes" id="UP000673552"/>
    </source>
</evidence>
<feature type="transmembrane region" description="Helical" evidence="2">
    <location>
        <begin position="426"/>
        <end position="448"/>
    </location>
</feature>
<accession>A0A836GP24</accession>
<proteinExistence type="predicted"/>
<keyword evidence="2" id="KW-0472">Membrane</keyword>